<accession>A0ABV0ZFW1</accession>
<reference evidence="2 3" key="1">
    <citation type="submission" date="2021-06" db="EMBL/GenBank/DDBJ databases">
        <authorList>
            <person name="Palmer J.M."/>
        </authorList>
    </citation>
    <scope>NUCLEOTIDE SEQUENCE [LARGE SCALE GENOMIC DNA]</scope>
    <source>
        <strain evidence="2 3">AS_MEX2019</strain>
        <tissue evidence="2">Muscle</tissue>
    </source>
</reference>
<organism evidence="2 3">
    <name type="scientific">Ameca splendens</name>
    <dbReference type="NCBI Taxonomy" id="208324"/>
    <lineage>
        <taxon>Eukaryota</taxon>
        <taxon>Metazoa</taxon>
        <taxon>Chordata</taxon>
        <taxon>Craniata</taxon>
        <taxon>Vertebrata</taxon>
        <taxon>Euteleostomi</taxon>
        <taxon>Actinopterygii</taxon>
        <taxon>Neopterygii</taxon>
        <taxon>Teleostei</taxon>
        <taxon>Neoteleostei</taxon>
        <taxon>Acanthomorphata</taxon>
        <taxon>Ovalentaria</taxon>
        <taxon>Atherinomorphae</taxon>
        <taxon>Cyprinodontiformes</taxon>
        <taxon>Goodeidae</taxon>
        <taxon>Ameca</taxon>
    </lineage>
</organism>
<evidence type="ECO:0000256" key="1">
    <source>
        <dbReference type="SAM" id="MobiDB-lite"/>
    </source>
</evidence>
<keyword evidence="3" id="KW-1185">Reference proteome</keyword>
<comment type="caution">
    <text evidence="2">The sequence shown here is derived from an EMBL/GenBank/DDBJ whole genome shotgun (WGS) entry which is preliminary data.</text>
</comment>
<evidence type="ECO:0000313" key="3">
    <source>
        <dbReference type="Proteomes" id="UP001469553"/>
    </source>
</evidence>
<name>A0ABV0ZFW1_9TELE</name>
<feature type="region of interest" description="Disordered" evidence="1">
    <location>
        <begin position="1"/>
        <end position="58"/>
    </location>
</feature>
<dbReference type="EMBL" id="JAHRIP010061238">
    <property type="protein sequence ID" value="MEQ2305112.1"/>
    <property type="molecule type" value="Genomic_DNA"/>
</dbReference>
<feature type="compositionally biased region" description="Polar residues" evidence="1">
    <location>
        <begin position="46"/>
        <end position="55"/>
    </location>
</feature>
<evidence type="ECO:0000313" key="2">
    <source>
        <dbReference type="EMBL" id="MEQ2305112.1"/>
    </source>
</evidence>
<dbReference type="Proteomes" id="UP001469553">
    <property type="component" value="Unassembled WGS sequence"/>
</dbReference>
<sequence length="83" mass="9100">MLMSRRPLVRGGVHPGQEARILGENPRMHGENMQNSTQEDPLPGVQATSATNYTTPAPYDGSLLNKCIPIPYKRLHITTESGT</sequence>
<protein>
    <submittedName>
        <fullName evidence="2">Uncharacterized protein</fullName>
    </submittedName>
</protein>
<proteinExistence type="predicted"/>
<gene>
    <name evidence="2" type="ORF">AMECASPLE_034246</name>
</gene>